<evidence type="ECO:0000313" key="2">
    <source>
        <dbReference type="EMBL" id="GBN91744.1"/>
    </source>
</evidence>
<keyword evidence="3" id="KW-1185">Reference proteome</keyword>
<dbReference type="AlphaFoldDB" id="A0A4Y2STU7"/>
<evidence type="ECO:0000259" key="1">
    <source>
        <dbReference type="Pfam" id="PF14214"/>
    </source>
</evidence>
<proteinExistence type="predicted"/>
<name>A0A4Y2STU7_ARAVE</name>
<organism evidence="2 3">
    <name type="scientific">Araneus ventricosus</name>
    <name type="common">Orbweaver spider</name>
    <name type="synonym">Epeira ventricosa</name>
    <dbReference type="NCBI Taxonomy" id="182803"/>
    <lineage>
        <taxon>Eukaryota</taxon>
        <taxon>Metazoa</taxon>
        <taxon>Ecdysozoa</taxon>
        <taxon>Arthropoda</taxon>
        <taxon>Chelicerata</taxon>
        <taxon>Arachnida</taxon>
        <taxon>Araneae</taxon>
        <taxon>Araneomorphae</taxon>
        <taxon>Entelegynae</taxon>
        <taxon>Araneoidea</taxon>
        <taxon>Araneidae</taxon>
        <taxon>Araneus</taxon>
    </lineage>
</organism>
<dbReference type="InterPro" id="IPR025476">
    <property type="entry name" value="Helitron_helicase-like"/>
</dbReference>
<dbReference type="Pfam" id="PF14214">
    <property type="entry name" value="Helitron_like_N"/>
    <property type="match status" value="1"/>
</dbReference>
<dbReference type="PANTHER" id="PTHR10492">
    <property type="match status" value="1"/>
</dbReference>
<dbReference type="OrthoDB" id="6596361at2759"/>
<accession>A0A4Y2STU7</accession>
<dbReference type="Proteomes" id="UP000499080">
    <property type="component" value="Unassembled WGS sequence"/>
</dbReference>
<protein>
    <recommendedName>
        <fullName evidence="1">Helitron helicase-like domain-containing protein</fullName>
    </recommendedName>
</protein>
<gene>
    <name evidence="2" type="ORF">AVEN_911_1</name>
</gene>
<comment type="caution">
    <text evidence="2">The sequence shown here is derived from an EMBL/GenBank/DDBJ whole genome shotgun (WGS) entry which is preliminary data.</text>
</comment>
<reference evidence="2 3" key="1">
    <citation type="journal article" date="2019" name="Sci. Rep.">
        <title>Orb-weaving spider Araneus ventricosus genome elucidates the spidroin gene catalogue.</title>
        <authorList>
            <person name="Kono N."/>
            <person name="Nakamura H."/>
            <person name="Ohtoshi R."/>
            <person name="Moran D.A.P."/>
            <person name="Shinohara A."/>
            <person name="Yoshida Y."/>
            <person name="Fujiwara M."/>
            <person name="Mori M."/>
            <person name="Tomita M."/>
            <person name="Arakawa K."/>
        </authorList>
    </citation>
    <scope>NUCLEOTIDE SEQUENCE [LARGE SCALE GENOMIC DNA]</scope>
</reference>
<feature type="domain" description="Helitron helicase-like" evidence="1">
    <location>
        <begin position="1"/>
        <end position="87"/>
    </location>
</feature>
<dbReference type="PANTHER" id="PTHR10492:SF57">
    <property type="entry name" value="ATP-DEPENDENT DNA HELICASE"/>
    <property type="match status" value="1"/>
</dbReference>
<sequence length="508" mass="58735">MTYVRSYGRPDLFITFTCNPVWPEIKEELSYGQTSTDRHDLLARVFRQKQQKLINVLTKMDVFGEARCWMYSIEWQKRGLPLSHNLIWLKEKIHSTQIDDVISAAFPNPEVDPVLSDIVKKSMTHGPRGNFNMNSPCMKDGRCSKKYPRQLFKETQTGDDGYPKYRRRSREDGGCTAKISFRGKEIEIDNKWVVPYSPLLSKMFHARINVEYCKSVKSIKYIRKYIHKGSDMAVFGLKKANEHDEVSNYQLGRYISSNKAVWRVLSFPIHERHPTVVHPSVHLENSQRVYFTRENAQAVASEPPRTTLTAFFQLCKQDPLASTLLYPEVPRYYTWDSGRKVFVRRKKGTPVFGSDVVASEALGRVYTVHPNNSECFFLRMLLHTIKGPNSYARLKTVDGRVCNTFREACKKLGLLEDDGQWTKTMSEAMLTSSPDQIQNLFAIILTICNPSNPRFLWNKFRESMSEDLPEFVETTSPMTYNSPQKYLTTFSVYWNPNVCLSVAKICHS</sequence>
<evidence type="ECO:0000313" key="3">
    <source>
        <dbReference type="Proteomes" id="UP000499080"/>
    </source>
</evidence>
<dbReference type="EMBL" id="BGPR01024039">
    <property type="protein sequence ID" value="GBN91744.1"/>
    <property type="molecule type" value="Genomic_DNA"/>
</dbReference>